<comment type="similarity">
    <text evidence="3 9">Belongs to the alpha-carbonic anhydrase family.</text>
</comment>
<keyword evidence="5 9" id="KW-0479">Metal-binding</keyword>
<evidence type="ECO:0000313" key="12">
    <source>
        <dbReference type="EMBL" id="ARS22397.1"/>
    </source>
</evidence>
<dbReference type="PROSITE" id="PS00162">
    <property type="entry name" value="ALPHA_CA_1"/>
    <property type="match status" value="1"/>
</dbReference>
<evidence type="ECO:0000256" key="2">
    <source>
        <dbReference type="ARBA" id="ARBA00002904"/>
    </source>
</evidence>
<dbReference type="PROSITE" id="PS51144">
    <property type="entry name" value="ALPHA_CA_2"/>
    <property type="match status" value="1"/>
</dbReference>
<dbReference type="GO" id="GO:0008270">
    <property type="term" value="F:zinc ion binding"/>
    <property type="evidence" value="ECO:0007669"/>
    <property type="project" value="UniProtKB-UniRule"/>
</dbReference>
<dbReference type="SMR" id="A0A1X9Y2L7"/>
<organism evidence="12">
    <name type="scientific">Chlamydomonas sp. ICE-L</name>
    <dbReference type="NCBI Taxonomy" id="309537"/>
    <lineage>
        <taxon>Eukaryota</taxon>
        <taxon>Viridiplantae</taxon>
        <taxon>Chlorophyta</taxon>
        <taxon>core chlorophytes</taxon>
        <taxon>Chlorophyceae</taxon>
        <taxon>CS clade</taxon>
        <taxon>Chlamydomonadales</taxon>
        <taxon>Chlamydomonadaceae</taxon>
        <taxon>Chlamydomonas</taxon>
    </lineage>
</organism>
<dbReference type="SUPFAM" id="SSF51069">
    <property type="entry name" value="Carbonic anhydrase"/>
    <property type="match status" value="1"/>
</dbReference>
<dbReference type="EC" id="4.2.1.1" evidence="4 9"/>
<keyword evidence="7 9" id="KW-0456">Lyase</keyword>
<dbReference type="AlphaFoldDB" id="A0A1X9Y2L7"/>
<dbReference type="SMART" id="SM01057">
    <property type="entry name" value="Carb_anhydrase"/>
    <property type="match status" value="1"/>
</dbReference>
<evidence type="ECO:0000256" key="6">
    <source>
        <dbReference type="ARBA" id="ARBA00022833"/>
    </source>
</evidence>
<protein>
    <recommendedName>
        <fullName evidence="4 9">Carbonic anhydrase</fullName>
        <ecNumber evidence="4 9">4.2.1.1</ecNumber>
    </recommendedName>
</protein>
<dbReference type="InterPro" id="IPR036398">
    <property type="entry name" value="CA_dom_sf"/>
</dbReference>
<dbReference type="GO" id="GO:0004089">
    <property type="term" value="F:carbonate dehydratase activity"/>
    <property type="evidence" value="ECO:0007669"/>
    <property type="project" value="UniProtKB-UniRule"/>
</dbReference>
<dbReference type="Gene3D" id="3.10.200.10">
    <property type="entry name" value="Alpha carbonic anhydrase"/>
    <property type="match status" value="1"/>
</dbReference>
<accession>A0A1X9Y2L7</accession>
<dbReference type="Pfam" id="PF00194">
    <property type="entry name" value="Carb_anhydrase"/>
    <property type="match status" value="1"/>
</dbReference>
<evidence type="ECO:0000256" key="5">
    <source>
        <dbReference type="ARBA" id="ARBA00022723"/>
    </source>
</evidence>
<dbReference type="EMBL" id="KX524948">
    <property type="protein sequence ID" value="ARS22397.1"/>
    <property type="molecule type" value="mRNA"/>
</dbReference>
<dbReference type="InterPro" id="IPR018338">
    <property type="entry name" value="Carbonic_anhydrase_a-class_CS"/>
</dbReference>
<dbReference type="PANTHER" id="PTHR18952">
    <property type="entry name" value="CARBONIC ANHYDRASE"/>
    <property type="match status" value="1"/>
</dbReference>
<comment type="function">
    <text evidence="2 9">Reversible hydration of carbon dioxide.</text>
</comment>
<proteinExistence type="evidence at transcript level"/>
<sequence length="377" mass="40466">MLASKVLASRPPSGSKHIARSSAAPSAERVHAAAQKASLLCRASTDDQAASAPAAADAAPPHQTKSRITDILKAPLVKRRGLMMAGAATMFGCACCSDMVAEAQAADWKYTGPAGPTKWPAVCGIGEAQSPVNVVLQPSVSTKGNFPVGQIEFTYGRYENVDILNTGHGTMQVNFKTGNKAYIPPRLIPTSEVSAYQEASDDGSSGGDCLCPSTPFNLDLIQYHFHTPSEHTLDGNQYVMEAHLVHRNKDTGGLAVIAVLMEPGGPTPNPCLQVGLENAPVEEGKPRPSTKSVSPSMLLPPKNADNVMPYIHYTGSLTTPPCSESVDWFVMTTPTKITDKQALDFMYFAGNKKTYAYNNRPTQPLNGRQFEYFEYDI</sequence>
<comment type="catalytic activity">
    <reaction evidence="8 9">
        <text>hydrogencarbonate + H(+) = CO2 + H2O</text>
        <dbReference type="Rhea" id="RHEA:10748"/>
        <dbReference type="ChEBI" id="CHEBI:15377"/>
        <dbReference type="ChEBI" id="CHEBI:15378"/>
        <dbReference type="ChEBI" id="CHEBI:16526"/>
        <dbReference type="ChEBI" id="CHEBI:17544"/>
        <dbReference type="EC" id="4.2.1.1"/>
    </reaction>
</comment>
<reference evidence="12" key="1">
    <citation type="submission" date="2016-07" db="EMBL/GenBank/DDBJ databases">
        <authorList>
            <person name="Miao J."/>
            <person name="Zheng Z."/>
            <person name="He Y."/>
        </authorList>
    </citation>
    <scope>NUCLEOTIDE SEQUENCE</scope>
</reference>
<evidence type="ECO:0000256" key="4">
    <source>
        <dbReference type="ARBA" id="ARBA00012925"/>
    </source>
</evidence>
<evidence type="ECO:0000256" key="7">
    <source>
        <dbReference type="ARBA" id="ARBA00023239"/>
    </source>
</evidence>
<dbReference type="PANTHER" id="PTHR18952:SF265">
    <property type="entry name" value="CARBONIC ANHYDRASE"/>
    <property type="match status" value="1"/>
</dbReference>
<feature type="domain" description="Alpha-carbonic anhydrase" evidence="11">
    <location>
        <begin position="106"/>
        <end position="374"/>
    </location>
</feature>
<feature type="region of interest" description="Disordered" evidence="10">
    <location>
        <begin position="1"/>
        <end position="26"/>
    </location>
</feature>
<evidence type="ECO:0000256" key="10">
    <source>
        <dbReference type="SAM" id="MobiDB-lite"/>
    </source>
</evidence>
<evidence type="ECO:0000256" key="8">
    <source>
        <dbReference type="ARBA" id="ARBA00048348"/>
    </source>
</evidence>
<dbReference type="CDD" id="cd03124">
    <property type="entry name" value="alpha_CA_prokaryotic_like"/>
    <property type="match status" value="1"/>
</dbReference>
<comment type="cofactor">
    <cofactor evidence="1 9">
        <name>Zn(2+)</name>
        <dbReference type="ChEBI" id="CHEBI:29105"/>
    </cofactor>
</comment>
<keyword evidence="6 9" id="KW-0862">Zinc</keyword>
<dbReference type="InterPro" id="IPR023561">
    <property type="entry name" value="Carbonic_anhydrase_a-class"/>
</dbReference>
<dbReference type="InterPro" id="IPR041891">
    <property type="entry name" value="Alpha_CA_prokaryot-like"/>
</dbReference>
<name>A0A1X9Y2L7_9CHLO</name>
<evidence type="ECO:0000256" key="1">
    <source>
        <dbReference type="ARBA" id="ARBA00001947"/>
    </source>
</evidence>
<dbReference type="InterPro" id="IPR001148">
    <property type="entry name" value="CA_dom"/>
</dbReference>
<evidence type="ECO:0000256" key="3">
    <source>
        <dbReference type="ARBA" id="ARBA00010718"/>
    </source>
</evidence>
<evidence type="ECO:0000256" key="9">
    <source>
        <dbReference type="RuleBase" id="RU367011"/>
    </source>
</evidence>
<evidence type="ECO:0000259" key="11">
    <source>
        <dbReference type="PROSITE" id="PS51144"/>
    </source>
</evidence>